<protein>
    <submittedName>
        <fullName evidence="1">Uncharacterized protein</fullName>
    </submittedName>
</protein>
<reference evidence="1 2" key="1">
    <citation type="submission" date="2014-11" db="EMBL/GenBank/DDBJ databases">
        <authorList>
            <person name="Wibberg Daniel"/>
        </authorList>
    </citation>
    <scope>NUCLEOTIDE SEQUENCE [LARGE SCALE GENOMIC DNA]</scope>
    <source>
        <strain evidence="1">Rhizoctonia solani AG1-IB 7/3/14</strain>
    </source>
</reference>
<dbReference type="Proteomes" id="UP000059188">
    <property type="component" value="Unassembled WGS sequence"/>
</dbReference>
<gene>
    <name evidence="1" type="ORF">RSOLAG1IB_07801</name>
</gene>
<name>A0A0B7FFL6_THACB</name>
<evidence type="ECO:0000313" key="2">
    <source>
        <dbReference type="Proteomes" id="UP000059188"/>
    </source>
</evidence>
<evidence type="ECO:0000313" key="1">
    <source>
        <dbReference type="EMBL" id="CEL56415.1"/>
    </source>
</evidence>
<organism evidence="1 2">
    <name type="scientific">Thanatephorus cucumeris (strain AG1-IB / isolate 7/3/14)</name>
    <name type="common">Lettuce bottom rot fungus</name>
    <name type="synonym">Rhizoctonia solani</name>
    <dbReference type="NCBI Taxonomy" id="1108050"/>
    <lineage>
        <taxon>Eukaryota</taxon>
        <taxon>Fungi</taxon>
        <taxon>Dikarya</taxon>
        <taxon>Basidiomycota</taxon>
        <taxon>Agaricomycotina</taxon>
        <taxon>Agaricomycetes</taxon>
        <taxon>Cantharellales</taxon>
        <taxon>Ceratobasidiaceae</taxon>
        <taxon>Rhizoctonia</taxon>
        <taxon>Rhizoctonia solani AG-1</taxon>
    </lineage>
</organism>
<sequence length="572" mass="64832">MITPMTAWRPITSNTTHRLSYNHHRIMSEVSSESYFHLGHCRDLALLERRYENSKLAINRLPPEILSHILFIGTDFDRGVWRWESREVGSQHIASHVCTHWRNIAIGTPGLWKFIHVLGLPNEYTALCIARSGNTLLDVLVDMFSLVPCPNYPYNPALSTKPASEVLQFLTAHGAGAYRWRSLFVRFPESDLLPVFARFLNNNSPASLQLLQFECADWSFNPEDNMDELIVANSPIDFGGAPNVSRTLLGSSFSRLLELELVSSSGNYTYTQLHFRSLPTLRKLSISPFSPYSIDLTEILLFNPQLESLSLESGYYYGDGARLNRPDRYEIRAVAMPALRSLYVGAVDNALWITHTLSIIKAPILSRLAIRSFNQCTFGGEQRGRLVSHLTSGGDAPGFLTSSDSAYAPAYPSLQSLDTFHFPCKKKEFMRLMSSTPQLVHLIARKKQAEWLGEAPWMLPKLGSLEVPQLSIDRAIKLLHLRAEAGAPIQLIRLQGGSFLSTTSYTETLYPTRTYRPNVMSKYEYRRHGEGTKTIGDLRSIQHLPKEFSKECEDRLEYDLENDCHDDFFESD</sequence>
<accession>A0A0B7FFL6</accession>
<dbReference type="Gene3D" id="3.80.10.10">
    <property type="entry name" value="Ribonuclease Inhibitor"/>
    <property type="match status" value="1"/>
</dbReference>
<keyword evidence="2" id="KW-1185">Reference proteome</keyword>
<proteinExistence type="predicted"/>
<dbReference type="Gene3D" id="1.20.1280.50">
    <property type="match status" value="1"/>
</dbReference>
<dbReference type="EMBL" id="LN679121">
    <property type="protein sequence ID" value="CEL56415.1"/>
    <property type="molecule type" value="Genomic_DNA"/>
</dbReference>
<dbReference type="AlphaFoldDB" id="A0A0B7FFL6"/>
<dbReference type="STRING" id="1108050.A0A0B7FFL6"/>
<dbReference type="SUPFAM" id="SSF52047">
    <property type="entry name" value="RNI-like"/>
    <property type="match status" value="1"/>
</dbReference>
<dbReference type="InterPro" id="IPR032675">
    <property type="entry name" value="LRR_dom_sf"/>
</dbReference>
<dbReference type="OrthoDB" id="2884925at2759"/>